<organism evidence="1 2">
    <name type="scientific">Rarobacter faecitabidus</name>
    <dbReference type="NCBI Taxonomy" id="13243"/>
    <lineage>
        <taxon>Bacteria</taxon>
        <taxon>Bacillati</taxon>
        <taxon>Actinomycetota</taxon>
        <taxon>Actinomycetes</taxon>
        <taxon>Micrococcales</taxon>
        <taxon>Rarobacteraceae</taxon>
        <taxon>Rarobacter</taxon>
    </lineage>
</organism>
<dbReference type="PROSITE" id="PS51257">
    <property type="entry name" value="PROKAR_LIPOPROTEIN"/>
    <property type="match status" value="1"/>
</dbReference>
<proteinExistence type="predicted"/>
<dbReference type="AlphaFoldDB" id="A0A542Z875"/>
<evidence type="ECO:0000313" key="1">
    <source>
        <dbReference type="EMBL" id="TQL56528.1"/>
    </source>
</evidence>
<protein>
    <recommendedName>
        <fullName evidence="3">Lipoprotein</fullName>
    </recommendedName>
</protein>
<evidence type="ECO:0008006" key="3">
    <source>
        <dbReference type="Google" id="ProtNLM"/>
    </source>
</evidence>
<dbReference type="Proteomes" id="UP000315389">
    <property type="component" value="Unassembled WGS sequence"/>
</dbReference>
<evidence type="ECO:0000313" key="2">
    <source>
        <dbReference type="Proteomes" id="UP000315389"/>
    </source>
</evidence>
<name>A0A542Z875_RARFA</name>
<keyword evidence="2" id="KW-1185">Reference proteome</keyword>
<dbReference type="EMBL" id="VFOS01000007">
    <property type="protein sequence ID" value="TQL56528.1"/>
    <property type="molecule type" value="Genomic_DNA"/>
</dbReference>
<reference evidence="1 2" key="1">
    <citation type="submission" date="2019-06" db="EMBL/GenBank/DDBJ databases">
        <title>Sequencing the genomes of 1000 actinobacteria strains.</title>
        <authorList>
            <person name="Klenk H.-P."/>
        </authorList>
    </citation>
    <scope>NUCLEOTIDE SEQUENCE [LARGE SCALE GENOMIC DNA]</scope>
    <source>
        <strain evidence="1 2">DSM 4813</strain>
    </source>
</reference>
<accession>A0A542Z875</accession>
<gene>
    <name evidence="1" type="ORF">FB461_2415</name>
</gene>
<sequence length="42" mass="4628">MTRLILALIIATVSYGCGGEPAIPFKLVARASVNAKRKRRER</sequence>
<comment type="caution">
    <text evidence="1">The sequence shown here is derived from an EMBL/GenBank/DDBJ whole genome shotgun (WGS) entry which is preliminary data.</text>
</comment>